<proteinExistence type="predicted"/>
<dbReference type="InParanoid" id="A0A165N4B5"/>
<keyword evidence="2" id="KW-1185">Reference proteome</keyword>
<dbReference type="STRING" id="1314782.A0A165N4B5"/>
<dbReference type="EMBL" id="KV425648">
    <property type="protein sequence ID" value="KZT19160.1"/>
    <property type="molecule type" value="Genomic_DNA"/>
</dbReference>
<evidence type="ECO:0000313" key="2">
    <source>
        <dbReference type="Proteomes" id="UP000076761"/>
    </source>
</evidence>
<gene>
    <name evidence="1" type="ORF">NEOLEDRAFT_1183607</name>
</gene>
<dbReference type="AlphaFoldDB" id="A0A165N4B5"/>
<accession>A0A165N4B5</accession>
<evidence type="ECO:0000313" key="1">
    <source>
        <dbReference type="EMBL" id="KZT19160.1"/>
    </source>
</evidence>
<organism evidence="1 2">
    <name type="scientific">Neolentinus lepideus HHB14362 ss-1</name>
    <dbReference type="NCBI Taxonomy" id="1314782"/>
    <lineage>
        <taxon>Eukaryota</taxon>
        <taxon>Fungi</taxon>
        <taxon>Dikarya</taxon>
        <taxon>Basidiomycota</taxon>
        <taxon>Agaricomycotina</taxon>
        <taxon>Agaricomycetes</taxon>
        <taxon>Gloeophyllales</taxon>
        <taxon>Gloeophyllaceae</taxon>
        <taxon>Neolentinus</taxon>
    </lineage>
</organism>
<dbReference type="Proteomes" id="UP000076761">
    <property type="component" value="Unassembled WGS sequence"/>
</dbReference>
<name>A0A165N4B5_9AGAM</name>
<sequence length="140" mass="15690">MRCANDSYIRILDTPGLADTRGLDKDNEHRAAIAEFIQKNTGAPCDSERYPDSAGHYHRLCIDYNSLALSGSFVGYIVSAIRLLELRLQAMKDGGVSLEAEDRMANKIAILVQKLKVVEEDEKKRSGFQKLKDKVWSSTK</sequence>
<dbReference type="OrthoDB" id="2440873at2759"/>
<protein>
    <submittedName>
        <fullName evidence="1">Uncharacterized protein</fullName>
    </submittedName>
</protein>
<reference evidence="1 2" key="1">
    <citation type="journal article" date="2016" name="Mol. Biol. Evol.">
        <title>Comparative Genomics of Early-Diverging Mushroom-Forming Fungi Provides Insights into the Origins of Lignocellulose Decay Capabilities.</title>
        <authorList>
            <person name="Nagy L.G."/>
            <person name="Riley R."/>
            <person name="Tritt A."/>
            <person name="Adam C."/>
            <person name="Daum C."/>
            <person name="Floudas D."/>
            <person name="Sun H."/>
            <person name="Yadav J.S."/>
            <person name="Pangilinan J."/>
            <person name="Larsson K.H."/>
            <person name="Matsuura K."/>
            <person name="Barry K."/>
            <person name="Labutti K."/>
            <person name="Kuo R."/>
            <person name="Ohm R.A."/>
            <person name="Bhattacharya S.S."/>
            <person name="Shirouzu T."/>
            <person name="Yoshinaga Y."/>
            <person name="Martin F.M."/>
            <person name="Grigoriev I.V."/>
            <person name="Hibbett D.S."/>
        </authorList>
    </citation>
    <scope>NUCLEOTIDE SEQUENCE [LARGE SCALE GENOMIC DNA]</scope>
    <source>
        <strain evidence="1 2">HHB14362 ss-1</strain>
    </source>
</reference>